<evidence type="ECO:0000256" key="1">
    <source>
        <dbReference type="SAM" id="SignalP"/>
    </source>
</evidence>
<dbReference type="Proteomes" id="UP000800040">
    <property type="component" value="Unassembled WGS sequence"/>
</dbReference>
<proteinExistence type="predicted"/>
<feature type="signal peptide" evidence="1">
    <location>
        <begin position="1"/>
        <end position="17"/>
    </location>
</feature>
<dbReference type="AlphaFoldDB" id="A0A6A5KG13"/>
<feature type="chain" id="PRO_5025409100" evidence="1">
    <location>
        <begin position="18"/>
        <end position="111"/>
    </location>
</feature>
<keyword evidence="1" id="KW-0732">Signal</keyword>
<sequence>MFFRILITLAISAAVVAIDSVPYELDPRTVQDPVSKPRGCFKETCSYNSGGIKQCDIVPITYTPAASRSPGDIAQTNNCYATSTLPCPRTIRLPILLRERRIRINVVARGG</sequence>
<dbReference type="EMBL" id="ML975305">
    <property type="protein sequence ID" value="KAF1834262.1"/>
    <property type="molecule type" value="Genomic_DNA"/>
</dbReference>
<organism evidence="2 3">
    <name type="scientific">Decorospora gaudefroyi</name>
    <dbReference type="NCBI Taxonomy" id="184978"/>
    <lineage>
        <taxon>Eukaryota</taxon>
        <taxon>Fungi</taxon>
        <taxon>Dikarya</taxon>
        <taxon>Ascomycota</taxon>
        <taxon>Pezizomycotina</taxon>
        <taxon>Dothideomycetes</taxon>
        <taxon>Pleosporomycetidae</taxon>
        <taxon>Pleosporales</taxon>
        <taxon>Pleosporineae</taxon>
        <taxon>Pleosporaceae</taxon>
        <taxon>Decorospora</taxon>
    </lineage>
</organism>
<evidence type="ECO:0000313" key="3">
    <source>
        <dbReference type="Proteomes" id="UP000800040"/>
    </source>
</evidence>
<gene>
    <name evidence="2" type="ORF">BDW02DRAFT_647804</name>
</gene>
<protein>
    <submittedName>
        <fullName evidence="2">Uncharacterized protein</fullName>
    </submittedName>
</protein>
<evidence type="ECO:0000313" key="2">
    <source>
        <dbReference type="EMBL" id="KAF1834262.1"/>
    </source>
</evidence>
<reference evidence="2" key="1">
    <citation type="submission" date="2020-01" db="EMBL/GenBank/DDBJ databases">
        <authorList>
            <consortium name="DOE Joint Genome Institute"/>
            <person name="Haridas S."/>
            <person name="Albert R."/>
            <person name="Binder M."/>
            <person name="Bloem J."/>
            <person name="Labutti K."/>
            <person name="Salamov A."/>
            <person name="Andreopoulos B."/>
            <person name="Baker S.E."/>
            <person name="Barry K."/>
            <person name="Bills G."/>
            <person name="Bluhm B.H."/>
            <person name="Cannon C."/>
            <person name="Castanera R."/>
            <person name="Culley D.E."/>
            <person name="Daum C."/>
            <person name="Ezra D."/>
            <person name="Gonzalez J.B."/>
            <person name="Henrissat B."/>
            <person name="Kuo A."/>
            <person name="Liang C."/>
            <person name="Lipzen A."/>
            <person name="Lutzoni F."/>
            <person name="Magnuson J."/>
            <person name="Mondo S."/>
            <person name="Nolan M."/>
            <person name="Ohm R."/>
            <person name="Pangilinan J."/>
            <person name="Park H.-J."/>
            <person name="Ramirez L."/>
            <person name="Alfaro M."/>
            <person name="Sun H."/>
            <person name="Tritt A."/>
            <person name="Yoshinaga Y."/>
            <person name="Zwiers L.-H."/>
            <person name="Turgeon B.G."/>
            <person name="Goodwin S.B."/>
            <person name="Spatafora J.W."/>
            <person name="Crous P.W."/>
            <person name="Grigoriev I.V."/>
        </authorList>
    </citation>
    <scope>NUCLEOTIDE SEQUENCE</scope>
    <source>
        <strain evidence="2">P77</strain>
    </source>
</reference>
<name>A0A6A5KG13_9PLEO</name>
<keyword evidence="3" id="KW-1185">Reference proteome</keyword>
<accession>A0A6A5KG13</accession>